<dbReference type="KEGG" id="cbac:JI75_08480"/>
<dbReference type="InterPro" id="IPR029149">
    <property type="entry name" value="Creatin/AminoP/Spt16_N"/>
</dbReference>
<dbReference type="Proteomes" id="UP000031121">
    <property type="component" value="Chromosome"/>
</dbReference>
<evidence type="ECO:0000256" key="1">
    <source>
        <dbReference type="ARBA" id="ARBA00022723"/>
    </source>
</evidence>
<keyword evidence="6" id="KW-0031">Aminopeptidase</keyword>
<dbReference type="HOGENOM" id="CLU_017266_4_1_11"/>
<dbReference type="GO" id="GO:0046872">
    <property type="term" value="F:metal ion binding"/>
    <property type="evidence" value="ECO:0007669"/>
    <property type="project" value="UniProtKB-KW"/>
</dbReference>
<sequence length="377" mass="40007">MPDAGESAARRLRLVGDFLQEQGLDAFCALGTSDIAWATAFEDVFDDERAHALLITQDGALLHTDSRYSHAARQAADAAGWLVAVSDERVSHARAVIGAACDRLGGRSLALGFEDDVLLKEWRALVAAAEGAPCGVSLQETSGALIGLRAVKDAGEIARLRAAQAVTDAAFAHIVRFMKPGMTEREVQIELEDYMMRHGARGLAFSSIVATGANGASPHAIPGDTRLEAGQCVVMDFGARAYGYCSDMTRTVFIGEPSARLAEAYEVLRRANETVEAALMPGMTGREAHEMAEEVLASGGFGGLMGHGLGHGVGIDIHEQPTLSPRNDRPLPAGCVVTVEPGIYVPGEFGMRLEDCGVLTDEGYKIFGTSPHEMVII</sequence>
<evidence type="ECO:0000256" key="2">
    <source>
        <dbReference type="ARBA" id="ARBA00022801"/>
    </source>
</evidence>
<keyword evidence="2" id="KW-0378">Hydrolase</keyword>
<dbReference type="STRING" id="1531429.JI75_08480"/>
<keyword evidence="6" id="KW-0645">Protease</keyword>
<dbReference type="SUPFAM" id="SSF53092">
    <property type="entry name" value="Creatinase/prolidase N-terminal domain"/>
    <property type="match status" value="1"/>
</dbReference>
<evidence type="ECO:0000256" key="3">
    <source>
        <dbReference type="RuleBase" id="RU000590"/>
    </source>
</evidence>
<dbReference type="Gene3D" id="3.90.230.10">
    <property type="entry name" value="Creatinase/methionine aminopeptidase superfamily"/>
    <property type="match status" value="1"/>
</dbReference>
<dbReference type="AlphaFoldDB" id="A0A0A8B5A5"/>
<name>A0A0A8B5A5_9ACTN</name>
<dbReference type="InterPro" id="IPR036005">
    <property type="entry name" value="Creatinase/aminopeptidase-like"/>
</dbReference>
<dbReference type="InterPro" id="IPR000994">
    <property type="entry name" value="Pept_M24"/>
</dbReference>
<dbReference type="EMBL" id="CP009302">
    <property type="protein sequence ID" value="AJC12676.1"/>
    <property type="molecule type" value="Genomic_DNA"/>
</dbReference>
<dbReference type="InterPro" id="IPR000587">
    <property type="entry name" value="Creatinase_N"/>
</dbReference>
<comment type="similarity">
    <text evidence="3">Belongs to the peptidase M24B family.</text>
</comment>
<dbReference type="SUPFAM" id="SSF55920">
    <property type="entry name" value="Creatinase/aminopeptidase"/>
    <property type="match status" value="1"/>
</dbReference>
<dbReference type="PANTHER" id="PTHR46112:SF3">
    <property type="entry name" value="AMINOPEPTIDASE YPDF"/>
    <property type="match status" value="1"/>
</dbReference>
<evidence type="ECO:0000259" key="5">
    <source>
        <dbReference type="Pfam" id="PF01321"/>
    </source>
</evidence>
<dbReference type="PANTHER" id="PTHR46112">
    <property type="entry name" value="AMINOPEPTIDASE"/>
    <property type="match status" value="1"/>
</dbReference>
<dbReference type="GO" id="GO:0004177">
    <property type="term" value="F:aminopeptidase activity"/>
    <property type="evidence" value="ECO:0007669"/>
    <property type="project" value="UniProtKB-KW"/>
</dbReference>
<evidence type="ECO:0000259" key="4">
    <source>
        <dbReference type="Pfam" id="PF00557"/>
    </source>
</evidence>
<reference evidence="7" key="1">
    <citation type="submission" date="2014-08" db="EMBL/GenBank/DDBJ databases">
        <title>Coriobacteriaceae sp. complete genome.</title>
        <authorList>
            <person name="Looft T."/>
            <person name="Bayles D.O."/>
            <person name="Stanton T.B."/>
        </authorList>
    </citation>
    <scope>NUCLEOTIDE SEQUENCE [LARGE SCALE GENOMIC DNA]</scope>
    <source>
        <strain evidence="7">68-1-3</strain>
    </source>
</reference>
<dbReference type="PROSITE" id="PS00491">
    <property type="entry name" value="PROLINE_PEPTIDASE"/>
    <property type="match status" value="1"/>
</dbReference>
<dbReference type="Pfam" id="PF00557">
    <property type="entry name" value="Peptidase_M24"/>
    <property type="match status" value="1"/>
</dbReference>
<proteinExistence type="inferred from homology"/>
<accession>A0A0A8B5A5</accession>
<feature type="domain" description="Peptidase M24" evidence="4">
    <location>
        <begin position="159"/>
        <end position="360"/>
    </location>
</feature>
<protein>
    <submittedName>
        <fullName evidence="6">X-Pro aminopeptidase</fullName>
    </submittedName>
</protein>
<feature type="domain" description="Creatinase N-terminal" evidence="5">
    <location>
        <begin position="11"/>
        <end position="151"/>
    </location>
</feature>
<dbReference type="Pfam" id="PF01321">
    <property type="entry name" value="Creatinase_N"/>
    <property type="match status" value="1"/>
</dbReference>
<dbReference type="Gene3D" id="3.40.350.10">
    <property type="entry name" value="Creatinase/prolidase N-terminal domain"/>
    <property type="match status" value="1"/>
</dbReference>
<evidence type="ECO:0000313" key="7">
    <source>
        <dbReference type="Proteomes" id="UP000031121"/>
    </source>
</evidence>
<keyword evidence="1 3" id="KW-0479">Metal-binding</keyword>
<organism evidence="6 7">
    <name type="scientific">Berryella intestinalis</name>
    <dbReference type="NCBI Taxonomy" id="1531429"/>
    <lineage>
        <taxon>Bacteria</taxon>
        <taxon>Bacillati</taxon>
        <taxon>Actinomycetota</taxon>
        <taxon>Coriobacteriia</taxon>
        <taxon>Eggerthellales</taxon>
        <taxon>Eggerthellaceae</taxon>
        <taxon>Berryella</taxon>
    </lineage>
</organism>
<evidence type="ECO:0000313" key="6">
    <source>
        <dbReference type="EMBL" id="AJC12676.1"/>
    </source>
</evidence>
<gene>
    <name evidence="6" type="ORF">JI75_08480</name>
</gene>
<dbReference type="InterPro" id="IPR050659">
    <property type="entry name" value="Peptidase_M24B"/>
</dbReference>
<keyword evidence="7" id="KW-1185">Reference proteome</keyword>
<reference evidence="6 7" key="2">
    <citation type="journal article" date="2015" name="Genome Announc.">
        <title>Complete Genome Sequence of Coriobacteriaceae Strain 68-1-3, a Novel Mucus-Degrading Isolate from the Swine Intestinal Tract.</title>
        <authorList>
            <person name="Looft T."/>
            <person name="Bayles D.O."/>
            <person name="Alt D.P."/>
            <person name="Stanton T.B."/>
        </authorList>
    </citation>
    <scope>NUCLEOTIDE SEQUENCE [LARGE SCALE GENOMIC DNA]</scope>
    <source>
        <strain evidence="6 7">68-1-3</strain>
    </source>
</reference>
<dbReference type="InterPro" id="IPR001131">
    <property type="entry name" value="Peptidase_M24B_aminopep-P_CS"/>
</dbReference>